<dbReference type="Pfam" id="PF00096">
    <property type="entry name" value="zf-C2H2"/>
    <property type="match status" value="1"/>
</dbReference>
<dbReference type="PROSITE" id="PS00028">
    <property type="entry name" value="ZINC_FINGER_C2H2_1"/>
    <property type="match status" value="1"/>
</dbReference>
<reference evidence="2 3" key="1">
    <citation type="submission" date="2021-02" db="EMBL/GenBank/DDBJ databases">
        <title>Genome assembly of Pseudopithomyces chartarum.</title>
        <authorList>
            <person name="Jauregui R."/>
            <person name="Singh J."/>
            <person name="Voisey C."/>
        </authorList>
    </citation>
    <scope>NUCLEOTIDE SEQUENCE [LARGE SCALE GENOMIC DNA]</scope>
    <source>
        <strain evidence="2 3">AGR01</strain>
    </source>
</reference>
<feature type="non-terminal residue" evidence="2">
    <location>
        <position position="1"/>
    </location>
</feature>
<organism evidence="2 3">
    <name type="scientific">Pseudopithomyces chartarum</name>
    <dbReference type="NCBI Taxonomy" id="1892770"/>
    <lineage>
        <taxon>Eukaryota</taxon>
        <taxon>Fungi</taxon>
        <taxon>Dikarya</taxon>
        <taxon>Ascomycota</taxon>
        <taxon>Pezizomycotina</taxon>
        <taxon>Dothideomycetes</taxon>
        <taxon>Pleosporomycetidae</taxon>
        <taxon>Pleosporales</taxon>
        <taxon>Massarineae</taxon>
        <taxon>Didymosphaeriaceae</taxon>
        <taxon>Pseudopithomyces</taxon>
    </lineage>
</organism>
<dbReference type="InterPro" id="IPR013087">
    <property type="entry name" value="Znf_C2H2_type"/>
</dbReference>
<evidence type="ECO:0000259" key="1">
    <source>
        <dbReference type="PROSITE" id="PS00028"/>
    </source>
</evidence>
<sequence length="317" mass="34977">HLRSRAHKGSNMICFFCGRSFTTATGLTHHIETGSCPNARDLNRDTLLDNIRHRDPDHIITKKLIENGSSPPITTIVSPACWNGRGYECYICHGVFFTLRRLEQHVNSSVHMQKVYHCWGHGCFGEFTTLAGLFNHLERGEDALSAINGSLLAVHSCFSDPRSASSVSLIPLIFAIAACYHFVNMAFLSWSLRSNNAATLDATSDKTESSAGFETENGSKLFHQIEPSPRHWRDDLDPKPRGVILVMGVSSPEKAHFVSQLRSNAVDQAEPLQSASTTTSSPPIQIIILPGFASNPDRDTYILCKFPTPSLTQLQKG</sequence>
<gene>
    <name evidence="2" type="ORF">GRF29_112g223285</name>
</gene>
<keyword evidence="3" id="KW-1185">Reference proteome</keyword>
<comment type="caution">
    <text evidence="2">The sequence shown here is derived from an EMBL/GenBank/DDBJ whole genome shotgun (WGS) entry which is preliminary data.</text>
</comment>
<evidence type="ECO:0000313" key="3">
    <source>
        <dbReference type="Proteomes" id="UP001280581"/>
    </source>
</evidence>
<accession>A0AAN6RGE3</accession>
<proteinExistence type="predicted"/>
<dbReference type="AlphaFoldDB" id="A0AAN6RGE3"/>
<evidence type="ECO:0000313" key="2">
    <source>
        <dbReference type="EMBL" id="KAK3203093.1"/>
    </source>
</evidence>
<name>A0AAN6RGE3_9PLEO</name>
<protein>
    <recommendedName>
        <fullName evidence="1">C2H2-type domain-containing protein</fullName>
    </recommendedName>
</protein>
<dbReference type="EMBL" id="WVTA01000011">
    <property type="protein sequence ID" value="KAK3203093.1"/>
    <property type="molecule type" value="Genomic_DNA"/>
</dbReference>
<dbReference type="Proteomes" id="UP001280581">
    <property type="component" value="Unassembled WGS sequence"/>
</dbReference>
<feature type="domain" description="C2H2-type" evidence="1">
    <location>
        <begin position="89"/>
        <end position="111"/>
    </location>
</feature>